<keyword evidence="5" id="KW-0997">Cell inner membrane</keyword>
<evidence type="ECO:0000256" key="2">
    <source>
        <dbReference type="ARBA" id="ARBA00006555"/>
    </source>
</evidence>
<evidence type="ECO:0000256" key="11">
    <source>
        <dbReference type="SAM" id="Phobius"/>
    </source>
</evidence>
<feature type="region of interest" description="Disordered" evidence="10">
    <location>
        <begin position="53"/>
        <end position="83"/>
    </location>
</feature>
<evidence type="ECO:0000256" key="10">
    <source>
        <dbReference type="SAM" id="MobiDB-lite"/>
    </source>
</evidence>
<comment type="similarity">
    <text evidence="2">Belongs to the TonB family.</text>
</comment>
<evidence type="ECO:0000313" key="13">
    <source>
        <dbReference type="EMBL" id="QDR82976.1"/>
    </source>
</evidence>
<name>A0A517E0F1_9FIRM</name>
<evidence type="ECO:0000259" key="12">
    <source>
        <dbReference type="PROSITE" id="PS52015"/>
    </source>
</evidence>
<proteinExistence type="inferred from homology"/>
<dbReference type="AlphaFoldDB" id="A0A517E0F1"/>
<evidence type="ECO:0000256" key="8">
    <source>
        <dbReference type="ARBA" id="ARBA00022989"/>
    </source>
</evidence>
<dbReference type="RefSeq" id="WP_144352304.1">
    <property type="nucleotide sequence ID" value="NZ_CP036259.1"/>
</dbReference>
<evidence type="ECO:0000256" key="7">
    <source>
        <dbReference type="ARBA" id="ARBA00022927"/>
    </source>
</evidence>
<organism evidence="13 14">
    <name type="scientific">Sporomusa termitida</name>
    <dbReference type="NCBI Taxonomy" id="2377"/>
    <lineage>
        <taxon>Bacteria</taxon>
        <taxon>Bacillati</taxon>
        <taxon>Bacillota</taxon>
        <taxon>Negativicutes</taxon>
        <taxon>Selenomonadales</taxon>
        <taxon>Sporomusaceae</taxon>
        <taxon>Sporomusa</taxon>
    </lineage>
</organism>
<dbReference type="PANTHER" id="PTHR33446">
    <property type="entry name" value="PROTEIN TONB-RELATED"/>
    <property type="match status" value="1"/>
</dbReference>
<dbReference type="InterPro" id="IPR037682">
    <property type="entry name" value="TonB_C"/>
</dbReference>
<feature type="compositionally biased region" description="Low complexity" evidence="10">
    <location>
        <begin position="108"/>
        <end position="123"/>
    </location>
</feature>
<dbReference type="KEGG" id="sted:SPTER_44290"/>
<dbReference type="InterPro" id="IPR051045">
    <property type="entry name" value="TonB-dependent_transducer"/>
</dbReference>
<dbReference type="Pfam" id="PF03544">
    <property type="entry name" value="TonB_C"/>
    <property type="match status" value="1"/>
</dbReference>
<dbReference type="GO" id="GO:0098797">
    <property type="term" value="C:plasma membrane protein complex"/>
    <property type="evidence" value="ECO:0007669"/>
    <property type="project" value="TreeGrafter"/>
</dbReference>
<dbReference type="GO" id="GO:0015031">
    <property type="term" value="P:protein transport"/>
    <property type="evidence" value="ECO:0007669"/>
    <property type="project" value="UniProtKB-KW"/>
</dbReference>
<feature type="transmembrane region" description="Helical" evidence="11">
    <location>
        <begin position="12"/>
        <end position="30"/>
    </location>
</feature>
<dbReference type="SUPFAM" id="SSF74653">
    <property type="entry name" value="TolA/TonB C-terminal domain"/>
    <property type="match status" value="1"/>
</dbReference>
<accession>A0A517E0F1</accession>
<evidence type="ECO:0000256" key="9">
    <source>
        <dbReference type="ARBA" id="ARBA00023136"/>
    </source>
</evidence>
<comment type="subcellular location">
    <subcellularLocation>
        <location evidence="1">Cell inner membrane</location>
        <topology evidence="1">Single-pass membrane protein</topology>
        <orientation evidence="1">Periplasmic side</orientation>
    </subcellularLocation>
</comment>
<evidence type="ECO:0000256" key="1">
    <source>
        <dbReference type="ARBA" id="ARBA00004383"/>
    </source>
</evidence>
<dbReference type="NCBIfam" id="TIGR01352">
    <property type="entry name" value="tonB_Cterm"/>
    <property type="match status" value="1"/>
</dbReference>
<keyword evidence="3" id="KW-0813">Transport</keyword>
<keyword evidence="8 11" id="KW-1133">Transmembrane helix</keyword>
<gene>
    <name evidence="13" type="ORF">SPTER_44290</name>
</gene>
<feature type="compositionally biased region" description="Pro residues" evidence="10">
    <location>
        <begin position="60"/>
        <end position="83"/>
    </location>
</feature>
<evidence type="ECO:0000313" key="14">
    <source>
        <dbReference type="Proteomes" id="UP000320776"/>
    </source>
</evidence>
<dbReference type="PRINTS" id="PR01374">
    <property type="entry name" value="TONBPROTEIN"/>
</dbReference>
<dbReference type="Gene3D" id="3.30.1150.10">
    <property type="match status" value="1"/>
</dbReference>
<keyword evidence="9 11" id="KW-0472">Membrane</keyword>
<evidence type="ECO:0000256" key="3">
    <source>
        <dbReference type="ARBA" id="ARBA00022448"/>
    </source>
</evidence>
<dbReference type="PANTHER" id="PTHR33446:SF2">
    <property type="entry name" value="PROTEIN TONB"/>
    <property type="match status" value="1"/>
</dbReference>
<evidence type="ECO:0000256" key="6">
    <source>
        <dbReference type="ARBA" id="ARBA00022692"/>
    </source>
</evidence>
<dbReference type="PROSITE" id="PS52015">
    <property type="entry name" value="TONB_CTD"/>
    <property type="match status" value="1"/>
</dbReference>
<protein>
    <recommendedName>
        <fullName evidence="12">TonB C-terminal domain-containing protein</fullName>
    </recommendedName>
</protein>
<dbReference type="OrthoDB" id="1681210at2"/>
<dbReference type="Proteomes" id="UP000320776">
    <property type="component" value="Chromosome"/>
</dbReference>
<dbReference type="InterPro" id="IPR003538">
    <property type="entry name" value="TonB"/>
</dbReference>
<dbReference type="GO" id="GO:0015891">
    <property type="term" value="P:siderophore transport"/>
    <property type="evidence" value="ECO:0007669"/>
    <property type="project" value="InterPro"/>
</dbReference>
<sequence length="233" mass="23925">MTYAFHWRKAITVSVCLHIFMVVTAGYLVASLPTLTAIPEEIVLEMDLVSDPGDRANIDPGPPAPVVTPPPPQPVPAEPVPAEPMPVEAEAKPVITTSELSVSKVERPAVPAAGQPQAATNTGSGSGTGSGSAGTPGAAGGIAAPGILSKVDPHYPPAARKAGQEGTVLLRIQILANGRPGEISIARSTGYEALDAAAAAAVRKWQFVPAKDRSSGRTVACTTTMPVSFRLRN</sequence>
<feature type="region of interest" description="Disordered" evidence="10">
    <location>
        <begin position="108"/>
        <end position="138"/>
    </location>
</feature>
<dbReference type="GO" id="GO:0030288">
    <property type="term" value="C:outer membrane-bounded periplasmic space"/>
    <property type="evidence" value="ECO:0007669"/>
    <property type="project" value="InterPro"/>
</dbReference>
<dbReference type="EMBL" id="CP036259">
    <property type="protein sequence ID" value="QDR82976.1"/>
    <property type="molecule type" value="Genomic_DNA"/>
</dbReference>
<dbReference type="GO" id="GO:0055085">
    <property type="term" value="P:transmembrane transport"/>
    <property type="evidence" value="ECO:0007669"/>
    <property type="project" value="InterPro"/>
</dbReference>
<feature type="domain" description="TonB C-terminal" evidence="12">
    <location>
        <begin position="140"/>
        <end position="233"/>
    </location>
</feature>
<keyword evidence="6 11" id="KW-0812">Transmembrane</keyword>
<keyword evidence="14" id="KW-1185">Reference proteome</keyword>
<keyword evidence="4" id="KW-1003">Cell membrane</keyword>
<evidence type="ECO:0000256" key="4">
    <source>
        <dbReference type="ARBA" id="ARBA00022475"/>
    </source>
</evidence>
<evidence type="ECO:0000256" key="5">
    <source>
        <dbReference type="ARBA" id="ARBA00022519"/>
    </source>
</evidence>
<dbReference type="InterPro" id="IPR006260">
    <property type="entry name" value="TonB/TolA_C"/>
</dbReference>
<feature type="compositionally biased region" description="Gly residues" evidence="10">
    <location>
        <begin position="124"/>
        <end position="138"/>
    </location>
</feature>
<dbReference type="GO" id="GO:0031992">
    <property type="term" value="F:energy transducer activity"/>
    <property type="evidence" value="ECO:0007669"/>
    <property type="project" value="InterPro"/>
</dbReference>
<reference evidence="13 14" key="1">
    <citation type="submission" date="2019-02" db="EMBL/GenBank/DDBJ databases">
        <title>Closed genome of Sporomusa termitida DSM 4440.</title>
        <authorList>
            <person name="Poehlein A."/>
            <person name="Daniel R."/>
        </authorList>
    </citation>
    <scope>NUCLEOTIDE SEQUENCE [LARGE SCALE GENOMIC DNA]</scope>
    <source>
        <strain evidence="13 14">DSM 4440</strain>
    </source>
</reference>
<keyword evidence="7" id="KW-0653">Protein transport</keyword>